<accession>A0A330L9V2</accession>
<keyword evidence="7" id="KW-1185">Reference proteome</keyword>
<keyword evidence="2" id="KW-0328">Glycosyltransferase</keyword>
<evidence type="ECO:0000256" key="3">
    <source>
        <dbReference type="ARBA" id="ARBA00022679"/>
    </source>
</evidence>
<dbReference type="FunCoup" id="A0A330L9V2">
    <property type="interactions" value="37"/>
</dbReference>
<dbReference type="InParanoid" id="A0A330L9V2"/>
<dbReference type="InterPro" id="IPR028098">
    <property type="entry name" value="Glyco_trans_4-like_N"/>
</dbReference>
<evidence type="ECO:0000313" key="7">
    <source>
        <dbReference type="Proteomes" id="UP000248168"/>
    </source>
</evidence>
<dbReference type="InterPro" id="IPR001296">
    <property type="entry name" value="Glyco_trans_1"/>
</dbReference>
<sequence>MAARTVIHIITRLDRGGSAQNTMLTVLGHDRTQYEPVVIAGHPGSWDAQGGMAATEEHGRRLEKEGISCVIVPALVRPINPWKDLCALWTLVGILRAKRPAIVHTHTSKAGVLGRVAAWFAQVPMIVHTPHGHVFYGHFGPLKSRIFVQVERILCRITTVLVALTSAERDDHLNRGVGRADRFAVIPSGIDVERFRRARVEGRQIPPGFNCPADATIVGSIGWLTDIKGHRVLVEAVGYLKDEFPQLHAVIVGSGGQQDALLAQADSLGLRDRIHLAGHRDDIERCLAGMDCFVFPSLNEGMGRALIEAMAAGLPVVASRVGGIPAIV</sequence>
<evidence type="ECO:0000313" key="6">
    <source>
        <dbReference type="EMBL" id="SPP66501.1"/>
    </source>
</evidence>
<reference evidence="7" key="1">
    <citation type="submission" date="2018-04" db="EMBL/GenBank/DDBJ databases">
        <authorList>
            <person name="Lucker S."/>
            <person name="Sakoula D."/>
        </authorList>
    </citation>
    <scope>NUCLEOTIDE SEQUENCE [LARGE SCALE GENOMIC DNA]</scope>
</reference>
<dbReference type="Pfam" id="PF13579">
    <property type="entry name" value="Glyco_trans_4_4"/>
    <property type="match status" value="1"/>
</dbReference>
<feature type="domain" description="Glycosyltransferase subfamily 4-like N-terminal" evidence="5">
    <location>
        <begin position="16"/>
        <end position="189"/>
    </location>
</feature>
<keyword evidence="3 6" id="KW-0808">Transferase</keyword>
<dbReference type="Proteomes" id="UP000248168">
    <property type="component" value="Unassembled WGS sequence"/>
</dbReference>
<feature type="domain" description="Glycosyl transferase family 1" evidence="4">
    <location>
        <begin position="212"/>
        <end position="328"/>
    </location>
</feature>
<dbReference type="PANTHER" id="PTHR12526:SF640">
    <property type="entry name" value="COLANIC ACID BIOSYNTHESIS GLYCOSYLTRANSFERASE WCAL-RELATED"/>
    <property type="match status" value="1"/>
</dbReference>
<proteinExistence type="inferred from homology"/>
<evidence type="ECO:0000256" key="1">
    <source>
        <dbReference type="ARBA" id="ARBA00009481"/>
    </source>
</evidence>
<dbReference type="RefSeq" id="WP_121990657.1">
    <property type="nucleotide sequence ID" value="NZ_OUNR01000020.1"/>
</dbReference>
<dbReference type="Gene3D" id="3.40.50.2000">
    <property type="entry name" value="Glycogen Phosphorylase B"/>
    <property type="match status" value="2"/>
</dbReference>
<evidence type="ECO:0000259" key="4">
    <source>
        <dbReference type="Pfam" id="PF00534"/>
    </source>
</evidence>
<evidence type="ECO:0000256" key="2">
    <source>
        <dbReference type="ARBA" id="ARBA00022676"/>
    </source>
</evidence>
<dbReference type="OrthoDB" id="9777346at2"/>
<name>A0A330L9V2_9BACT</name>
<organism evidence="6 7">
    <name type="scientific">Nitrospira lenta</name>
    <dbReference type="NCBI Taxonomy" id="1436998"/>
    <lineage>
        <taxon>Bacteria</taxon>
        <taxon>Pseudomonadati</taxon>
        <taxon>Nitrospirota</taxon>
        <taxon>Nitrospiria</taxon>
        <taxon>Nitrospirales</taxon>
        <taxon>Nitrospiraceae</taxon>
        <taxon>Nitrospira</taxon>
    </lineage>
</organism>
<gene>
    <name evidence="6" type="ORF">NITLEN_70091</name>
</gene>
<dbReference type="SUPFAM" id="SSF53756">
    <property type="entry name" value="UDP-Glycosyltransferase/glycogen phosphorylase"/>
    <property type="match status" value="1"/>
</dbReference>
<comment type="similarity">
    <text evidence="1">Belongs to the glycosyltransferase group 1 family. Glycosyltransferase 4 subfamily.</text>
</comment>
<dbReference type="AlphaFoldDB" id="A0A330L9V2"/>
<evidence type="ECO:0000259" key="5">
    <source>
        <dbReference type="Pfam" id="PF13579"/>
    </source>
</evidence>
<dbReference type="Pfam" id="PF00534">
    <property type="entry name" value="Glycos_transf_1"/>
    <property type="match status" value="1"/>
</dbReference>
<dbReference type="EMBL" id="OUNR01000020">
    <property type="protein sequence ID" value="SPP66501.1"/>
    <property type="molecule type" value="Genomic_DNA"/>
</dbReference>
<protein>
    <submittedName>
        <fullName evidence="6">Putative Glycosyl transferase, group 1</fullName>
    </submittedName>
</protein>
<dbReference type="GO" id="GO:0016757">
    <property type="term" value="F:glycosyltransferase activity"/>
    <property type="evidence" value="ECO:0007669"/>
    <property type="project" value="UniProtKB-KW"/>
</dbReference>
<dbReference type="PANTHER" id="PTHR12526">
    <property type="entry name" value="GLYCOSYLTRANSFERASE"/>
    <property type="match status" value="1"/>
</dbReference>